<dbReference type="SUPFAM" id="SSF54427">
    <property type="entry name" value="NTF2-like"/>
    <property type="match status" value="1"/>
</dbReference>
<name>A0A543BTG0_9ACTN</name>
<accession>A0A543BTG0</accession>
<evidence type="ECO:0000259" key="2">
    <source>
        <dbReference type="Pfam" id="PF12680"/>
    </source>
</evidence>
<dbReference type="CDD" id="cd00586">
    <property type="entry name" value="4HBT"/>
    <property type="match status" value="1"/>
</dbReference>
<dbReference type="Gene3D" id="3.10.450.50">
    <property type="match status" value="1"/>
</dbReference>
<dbReference type="EMBL" id="VFOZ01000003">
    <property type="protein sequence ID" value="TQL88026.1"/>
    <property type="molecule type" value="Genomic_DNA"/>
</dbReference>
<sequence>MDPSTDRAVDSTASAAELLARLHAAQNAFYAGGGDAALRAVLSPDVSWHVPGRNAIAGDYEGIEAVLGHFARRRDLAAGTFRLHPRDLLTGDGEWVTALTDGEAVIGGRRLGWSTAGLYRLSGGRVAACRLLPFDPEVFDAVWAGEAMSAAAVSTPVVRVRPRHCDAQGMVYAGRYHEFFEDAFLDWLDEHAGGYERLRSGGVDMVVVASGCDHRRPARLGDRLSIETRPGRAGSTSLTMSFTVSGPEGEVAAGRITYVAVGAGGGSVPLPTTLAAACRPEG</sequence>
<reference evidence="3 4" key="1">
    <citation type="submission" date="2019-06" db="EMBL/GenBank/DDBJ databases">
        <title>Sequencing the genomes of 1000 actinobacteria strains.</title>
        <authorList>
            <person name="Klenk H.-P."/>
        </authorList>
    </citation>
    <scope>NUCLEOTIDE SEQUENCE [LARGE SCALE GENOMIC DNA]</scope>
    <source>
        <strain evidence="3 4">DSM 102200</strain>
    </source>
</reference>
<evidence type="ECO:0000313" key="4">
    <source>
        <dbReference type="Proteomes" id="UP000316096"/>
    </source>
</evidence>
<dbReference type="InterPro" id="IPR029069">
    <property type="entry name" value="HotDog_dom_sf"/>
</dbReference>
<feature type="domain" description="SnoaL-like" evidence="2">
    <location>
        <begin position="31"/>
        <end position="127"/>
    </location>
</feature>
<proteinExistence type="predicted"/>
<dbReference type="AlphaFoldDB" id="A0A543BTG0"/>
<keyword evidence="3" id="KW-0378">Hydrolase</keyword>
<dbReference type="Pfam" id="PF12680">
    <property type="entry name" value="SnoaL_2"/>
    <property type="match status" value="1"/>
</dbReference>
<evidence type="ECO:0000313" key="3">
    <source>
        <dbReference type="EMBL" id="TQL88026.1"/>
    </source>
</evidence>
<gene>
    <name evidence="3" type="ORF">FB559_8638</name>
</gene>
<dbReference type="Proteomes" id="UP000316096">
    <property type="component" value="Unassembled WGS sequence"/>
</dbReference>
<dbReference type="Pfam" id="PF03061">
    <property type="entry name" value="4HBT"/>
    <property type="match status" value="1"/>
</dbReference>
<feature type="domain" description="Thioesterase" evidence="1">
    <location>
        <begin position="168"/>
        <end position="251"/>
    </location>
</feature>
<dbReference type="InterPro" id="IPR006683">
    <property type="entry name" value="Thioestr_dom"/>
</dbReference>
<dbReference type="Gene3D" id="3.10.129.10">
    <property type="entry name" value="Hotdog Thioesterase"/>
    <property type="match status" value="1"/>
</dbReference>
<dbReference type="InterPro" id="IPR037401">
    <property type="entry name" value="SnoaL-like"/>
</dbReference>
<evidence type="ECO:0000259" key="1">
    <source>
        <dbReference type="Pfam" id="PF03061"/>
    </source>
</evidence>
<keyword evidence="4" id="KW-1185">Reference proteome</keyword>
<organism evidence="3 4">
    <name type="scientific">Actinoallomurus bryophytorum</name>
    <dbReference type="NCBI Taxonomy" id="1490222"/>
    <lineage>
        <taxon>Bacteria</taxon>
        <taxon>Bacillati</taxon>
        <taxon>Actinomycetota</taxon>
        <taxon>Actinomycetes</taxon>
        <taxon>Streptosporangiales</taxon>
        <taxon>Thermomonosporaceae</taxon>
        <taxon>Actinoallomurus</taxon>
    </lineage>
</organism>
<dbReference type="RefSeq" id="WP_185792754.1">
    <property type="nucleotide sequence ID" value="NZ_VFOZ01000003.1"/>
</dbReference>
<dbReference type="SUPFAM" id="SSF54637">
    <property type="entry name" value="Thioesterase/thiol ester dehydrase-isomerase"/>
    <property type="match status" value="1"/>
</dbReference>
<dbReference type="GO" id="GO:0016787">
    <property type="term" value="F:hydrolase activity"/>
    <property type="evidence" value="ECO:0007669"/>
    <property type="project" value="UniProtKB-KW"/>
</dbReference>
<protein>
    <submittedName>
        <fullName evidence="3">YbgC/YbaW family acyl-CoA thioester hydrolase</fullName>
    </submittedName>
</protein>
<dbReference type="InterPro" id="IPR032710">
    <property type="entry name" value="NTF2-like_dom_sf"/>
</dbReference>
<comment type="caution">
    <text evidence="3">The sequence shown here is derived from an EMBL/GenBank/DDBJ whole genome shotgun (WGS) entry which is preliminary data.</text>
</comment>